<evidence type="ECO:0000256" key="1">
    <source>
        <dbReference type="SAM" id="MobiDB-lite"/>
    </source>
</evidence>
<name>A0A1J5RV69_9ZZZZ</name>
<dbReference type="InterPro" id="IPR019277">
    <property type="entry name" value="DUF2304"/>
</dbReference>
<sequence length="134" mass="14227">MSGYAFAFASCIGLIAFLIVLLRTRRLREKYAVLWIIVGLGTLVLGAFPETATGLAKAVGVQTPSNLLFAIALIVLLLVGIQLSVEVTGLEEEMRTLVEEVALLRFDIDRLTRGPGGVPETSPRGSDTSAGPGQ</sequence>
<proteinExistence type="predicted"/>
<keyword evidence="2" id="KW-0812">Transmembrane</keyword>
<feature type="transmembrane region" description="Helical" evidence="2">
    <location>
        <begin position="31"/>
        <end position="48"/>
    </location>
</feature>
<dbReference type="Pfam" id="PF10066">
    <property type="entry name" value="DUF2304"/>
    <property type="match status" value="1"/>
</dbReference>
<feature type="transmembrane region" description="Helical" evidence="2">
    <location>
        <begin position="68"/>
        <end position="85"/>
    </location>
</feature>
<evidence type="ECO:0008006" key="4">
    <source>
        <dbReference type="Google" id="ProtNLM"/>
    </source>
</evidence>
<reference evidence="3" key="1">
    <citation type="submission" date="2016-10" db="EMBL/GenBank/DDBJ databases">
        <title>Sequence of Gallionella enrichment culture.</title>
        <authorList>
            <person name="Poehlein A."/>
            <person name="Muehling M."/>
            <person name="Daniel R."/>
        </authorList>
    </citation>
    <scope>NUCLEOTIDE SEQUENCE</scope>
</reference>
<feature type="region of interest" description="Disordered" evidence="1">
    <location>
        <begin position="114"/>
        <end position="134"/>
    </location>
</feature>
<evidence type="ECO:0000256" key="2">
    <source>
        <dbReference type="SAM" id="Phobius"/>
    </source>
</evidence>
<dbReference type="AlphaFoldDB" id="A0A1J5RV69"/>
<keyword evidence="2" id="KW-0472">Membrane</keyword>
<feature type="transmembrane region" description="Helical" evidence="2">
    <location>
        <begin position="6"/>
        <end position="24"/>
    </location>
</feature>
<gene>
    <name evidence="3" type="ORF">GALL_246930</name>
</gene>
<comment type="caution">
    <text evidence="3">The sequence shown here is derived from an EMBL/GenBank/DDBJ whole genome shotgun (WGS) entry which is preliminary data.</text>
</comment>
<protein>
    <recommendedName>
        <fullName evidence="4">DUF2304 domain-containing protein</fullName>
    </recommendedName>
</protein>
<keyword evidence="2" id="KW-1133">Transmembrane helix</keyword>
<accession>A0A1J5RV69</accession>
<feature type="compositionally biased region" description="Polar residues" evidence="1">
    <location>
        <begin position="123"/>
        <end position="134"/>
    </location>
</feature>
<evidence type="ECO:0000313" key="3">
    <source>
        <dbReference type="EMBL" id="OIQ93363.1"/>
    </source>
</evidence>
<organism evidence="3">
    <name type="scientific">mine drainage metagenome</name>
    <dbReference type="NCBI Taxonomy" id="410659"/>
    <lineage>
        <taxon>unclassified sequences</taxon>
        <taxon>metagenomes</taxon>
        <taxon>ecological metagenomes</taxon>
    </lineage>
</organism>
<dbReference type="EMBL" id="MLJW01000209">
    <property type="protein sequence ID" value="OIQ93363.1"/>
    <property type="molecule type" value="Genomic_DNA"/>
</dbReference>